<accession>A0ABR4DNJ3</accession>
<sequence length="975" mass="105381">MSAPTTRHGSSTPVPSNPDRSSLGSQTSKPGIRLVRYSPPRLSDADERAASQASSREHAASRSSNYSDKLPSGRSSWRDDRTESRASTVQGSSALPSPMSPGFSLAKPRDDQVSGVKPLASPSIVSPSITSPTSATPSSIHLRSPSDVSSASSSVTEPRRSRPTEISTNPNAASQRTRSQSRRRLRLAVHSNGTFSLVPDDSLSDPRDSVGGSSLTSPLTPTASRTPSAQDRPSLDTWSDRGRRASTPLTRSSTTILDPCDTPESQASSSSSTAHPPEDASSASPWSYRLVGGVRKVPPTPEKKGKRRAYSLSESSSETQLAPLREAPSPTNEDEHEGEQDGTPTRTVLPKPSFVSDLSAQTVETVDETANYKVYGPASSAQGSNDSLAFHRESTSNWEVLGPSSPAPAPSSGPPSTHTGSGDDGDNNYVIHAASESPSSSLATVIVKKPRPSYSHESLLAAAPLRPTKRRSNERFGYYKQRSRETLRSRTNSLQSVYSQTSSLVSSQEPSTTAAPHRHTWTIPEQPSSRPTSPSEPSGPTSPRLPAPMLRSHPPAQWSSNLSTVMSESEPGSDPARSVSPLSESTGTGTGTGPGHHRRRSSIGWVSSLHSRQMPSISSSIPIAEHDDDSNETNASLERPQPALTRAGGPSSQIRMVVRDQDEHGDGLADLDHRLDHRPSRSGLSALFSSGSNGSNWNLHSNASSRANSLTSSAFPAWARVYYGSGERRFLGRRPSFLTLSDKGSESRPPSSCGVPRSDSPASENFPQAIYSPRKRPREVHQHHHQQFGTTATVTANRASVEIRPVQPSQSHLHQHPHEHGVFRTLREKTSSIWSPHLYTDRRATRYSVWDPPSVNWAADRGLFGRRNAQVVLFLVGFIMPLAWMIAAFLPLPHNPNSPKSVEEGAAAEDSEKDSPIHQRTSRHQRNRTRAMDETRYESARWWRNLNRAMSVVGLLLIGAVVALAVVGARQGWGE</sequence>
<feature type="compositionally biased region" description="Polar residues" evidence="1">
    <location>
        <begin position="557"/>
        <end position="567"/>
    </location>
</feature>
<evidence type="ECO:0000313" key="3">
    <source>
        <dbReference type="EMBL" id="KAL2271684.1"/>
    </source>
</evidence>
<feature type="region of interest" description="Disordered" evidence="1">
    <location>
        <begin position="375"/>
        <end position="652"/>
    </location>
</feature>
<feature type="compositionally biased region" description="Polar residues" evidence="1">
    <location>
        <begin position="1"/>
        <end position="29"/>
    </location>
</feature>
<feature type="region of interest" description="Disordered" evidence="1">
    <location>
        <begin position="1"/>
        <end position="362"/>
    </location>
</feature>
<feature type="compositionally biased region" description="Polar residues" evidence="1">
    <location>
        <begin position="604"/>
        <end position="621"/>
    </location>
</feature>
<dbReference type="EMBL" id="JAZGUE010000001">
    <property type="protein sequence ID" value="KAL2271684.1"/>
    <property type="molecule type" value="Genomic_DNA"/>
</dbReference>
<evidence type="ECO:0000256" key="2">
    <source>
        <dbReference type="SAM" id="Phobius"/>
    </source>
</evidence>
<keyword evidence="4" id="KW-1185">Reference proteome</keyword>
<feature type="transmembrane region" description="Helical" evidence="2">
    <location>
        <begin position="949"/>
        <end position="969"/>
    </location>
</feature>
<dbReference type="RefSeq" id="XP_070870408.1">
    <property type="nucleotide sequence ID" value="XM_071007172.1"/>
</dbReference>
<organism evidence="3 4">
    <name type="scientific">Remersonia thermophila</name>
    <dbReference type="NCBI Taxonomy" id="72144"/>
    <lineage>
        <taxon>Eukaryota</taxon>
        <taxon>Fungi</taxon>
        <taxon>Dikarya</taxon>
        <taxon>Ascomycota</taxon>
        <taxon>Pezizomycotina</taxon>
        <taxon>Sordariomycetes</taxon>
        <taxon>Sordariomycetidae</taxon>
        <taxon>Sordariales</taxon>
        <taxon>Sordariales incertae sedis</taxon>
        <taxon>Remersonia</taxon>
    </lineage>
</organism>
<keyword evidence="2" id="KW-0812">Transmembrane</keyword>
<evidence type="ECO:0000256" key="1">
    <source>
        <dbReference type="SAM" id="MobiDB-lite"/>
    </source>
</evidence>
<evidence type="ECO:0008006" key="5">
    <source>
        <dbReference type="Google" id="ProtNLM"/>
    </source>
</evidence>
<keyword evidence="2" id="KW-1133">Transmembrane helix</keyword>
<feature type="transmembrane region" description="Helical" evidence="2">
    <location>
        <begin position="871"/>
        <end position="892"/>
    </location>
</feature>
<comment type="caution">
    <text evidence="3">The sequence shown here is derived from an EMBL/GenBank/DDBJ whole genome shotgun (WGS) entry which is preliminary data.</text>
</comment>
<feature type="compositionally biased region" description="Low complexity" evidence="1">
    <location>
        <begin position="121"/>
        <end position="156"/>
    </location>
</feature>
<name>A0ABR4DNJ3_9PEZI</name>
<keyword evidence="2" id="KW-0472">Membrane</keyword>
<feature type="compositionally biased region" description="Basic residues" evidence="1">
    <location>
        <begin position="920"/>
        <end position="929"/>
    </location>
</feature>
<gene>
    <name evidence="3" type="ORF">VTJ83DRAFT_1055</name>
</gene>
<feature type="compositionally biased region" description="Low complexity" evidence="1">
    <location>
        <begin position="213"/>
        <end position="229"/>
    </location>
</feature>
<feature type="compositionally biased region" description="Low complexity" evidence="1">
    <location>
        <begin position="524"/>
        <end position="544"/>
    </location>
</feature>
<protein>
    <recommendedName>
        <fullName evidence="5">Serine-rich protein</fullName>
    </recommendedName>
</protein>
<reference evidence="3 4" key="1">
    <citation type="journal article" date="2024" name="Commun. Biol.">
        <title>Comparative genomic analysis of thermophilic fungi reveals convergent evolutionary adaptations and gene losses.</title>
        <authorList>
            <person name="Steindorff A.S."/>
            <person name="Aguilar-Pontes M.V."/>
            <person name="Robinson A.J."/>
            <person name="Andreopoulos B."/>
            <person name="LaButti K."/>
            <person name="Kuo A."/>
            <person name="Mondo S."/>
            <person name="Riley R."/>
            <person name="Otillar R."/>
            <person name="Haridas S."/>
            <person name="Lipzen A."/>
            <person name="Grimwood J."/>
            <person name="Schmutz J."/>
            <person name="Clum A."/>
            <person name="Reid I.D."/>
            <person name="Moisan M.C."/>
            <person name="Butler G."/>
            <person name="Nguyen T.T.M."/>
            <person name="Dewar K."/>
            <person name="Conant G."/>
            <person name="Drula E."/>
            <person name="Henrissat B."/>
            <person name="Hansel C."/>
            <person name="Singer S."/>
            <person name="Hutchinson M.I."/>
            <person name="de Vries R.P."/>
            <person name="Natvig D.O."/>
            <person name="Powell A.J."/>
            <person name="Tsang A."/>
            <person name="Grigoriev I.V."/>
        </authorList>
    </citation>
    <scope>NUCLEOTIDE SEQUENCE [LARGE SCALE GENOMIC DNA]</scope>
    <source>
        <strain evidence="3 4">ATCC 22073</strain>
    </source>
</reference>
<dbReference type="GeneID" id="98121816"/>
<dbReference type="Proteomes" id="UP001600064">
    <property type="component" value="Unassembled WGS sequence"/>
</dbReference>
<evidence type="ECO:0000313" key="4">
    <source>
        <dbReference type="Proteomes" id="UP001600064"/>
    </source>
</evidence>
<feature type="compositionally biased region" description="Low complexity" evidence="1">
    <location>
        <begin position="493"/>
        <end position="513"/>
    </location>
</feature>
<feature type="region of interest" description="Disordered" evidence="1">
    <location>
        <begin position="739"/>
        <end position="768"/>
    </location>
</feature>
<proteinExistence type="predicted"/>
<feature type="compositionally biased region" description="Polar residues" evidence="1">
    <location>
        <begin position="85"/>
        <end position="95"/>
    </location>
</feature>
<feature type="compositionally biased region" description="Basic and acidic residues" evidence="1">
    <location>
        <begin position="43"/>
        <end position="60"/>
    </location>
</feature>
<feature type="region of interest" description="Disordered" evidence="1">
    <location>
        <begin position="899"/>
        <end position="932"/>
    </location>
</feature>
<feature type="compositionally biased region" description="Polar residues" evidence="1">
    <location>
        <begin position="247"/>
        <end position="256"/>
    </location>
</feature>